<evidence type="ECO:0000313" key="1">
    <source>
        <dbReference type="EMBL" id="KAG9061625.1"/>
    </source>
</evidence>
<accession>A0A9P7XHX0</accession>
<protein>
    <submittedName>
        <fullName evidence="1">Uncharacterized protein</fullName>
    </submittedName>
</protein>
<reference evidence="1" key="1">
    <citation type="submission" date="2021-06" db="EMBL/GenBank/DDBJ databases">
        <title>Genome Sequence of Mortierella hyaline Strain SCG-10, a Cold-Adapted, Nitrate-Reducing Fungus Isolated from Soil in Minnesota, USA.</title>
        <authorList>
            <person name="Aldossari N."/>
        </authorList>
    </citation>
    <scope>NUCLEOTIDE SEQUENCE</scope>
    <source>
        <strain evidence="1">SCG-10</strain>
    </source>
</reference>
<dbReference type="PROSITE" id="PS51257">
    <property type="entry name" value="PROKAR_LIPOPROTEIN"/>
    <property type="match status" value="1"/>
</dbReference>
<dbReference type="AlphaFoldDB" id="A0A9P7XHX0"/>
<sequence>MLESLRLTLIIPELEAQQTVLGFFVSCPLPLKDFHLKPKDLEDYTKPSGIHVANEVANEVAAVPWASEVLVEYEQQICHALTDWTIISAWDYEVMAVVPMLSVCPELVSLALPRMVHLFNIDQAATPIFCHSPKIRRLKQ</sequence>
<proteinExistence type="predicted"/>
<keyword evidence="2" id="KW-1185">Reference proteome</keyword>
<evidence type="ECO:0000313" key="2">
    <source>
        <dbReference type="Proteomes" id="UP000707451"/>
    </source>
</evidence>
<organism evidence="1 2">
    <name type="scientific">Linnemannia hyalina</name>
    <dbReference type="NCBI Taxonomy" id="64524"/>
    <lineage>
        <taxon>Eukaryota</taxon>
        <taxon>Fungi</taxon>
        <taxon>Fungi incertae sedis</taxon>
        <taxon>Mucoromycota</taxon>
        <taxon>Mortierellomycotina</taxon>
        <taxon>Mortierellomycetes</taxon>
        <taxon>Mortierellales</taxon>
        <taxon>Mortierellaceae</taxon>
        <taxon>Linnemannia</taxon>
    </lineage>
</organism>
<gene>
    <name evidence="1" type="ORF">KI688_007206</name>
</gene>
<name>A0A9P7XHX0_9FUNG</name>
<dbReference type="Proteomes" id="UP000707451">
    <property type="component" value="Unassembled WGS sequence"/>
</dbReference>
<comment type="caution">
    <text evidence="1">The sequence shown here is derived from an EMBL/GenBank/DDBJ whole genome shotgun (WGS) entry which is preliminary data.</text>
</comment>
<dbReference type="EMBL" id="JAHRHY010000023">
    <property type="protein sequence ID" value="KAG9061625.1"/>
    <property type="molecule type" value="Genomic_DNA"/>
</dbReference>